<dbReference type="STRING" id="407234.SAMN05421795_10274"/>
<keyword evidence="1" id="KW-1133">Transmembrane helix</keyword>
<dbReference type="EMBL" id="FTOM01000002">
    <property type="protein sequence ID" value="SIS64068.1"/>
    <property type="molecule type" value="Genomic_DNA"/>
</dbReference>
<proteinExistence type="predicted"/>
<feature type="transmembrane region" description="Helical" evidence="1">
    <location>
        <begin position="205"/>
        <end position="226"/>
    </location>
</feature>
<dbReference type="SUPFAM" id="SSF103481">
    <property type="entry name" value="Multidrug resistance efflux transporter EmrE"/>
    <property type="match status" value="2"/>
</dbReference>
<feature type="transmembrane region" description="Helical" evidence="1">
    <location>
        <begin position="125"/>
        <end position="143"/>
    </location>
</feature>
<name>A0A1N7KR38_9RHOB</name>
<feature type="transmembrane region" description="Helical" evidence="1">
    <location>
        <begin position="149"/>
        <end position="167"/>
    </location>
</feature>
<gene>
    <name evidence="3" type="ORF">SAMN05421795_10274</name>
</gene>
<organism evidence="3 4">
    <name type="scientific">Phaeovulum vinaykumarii</name>
    <dbReference type="NCBI Taxonomy" id="407234"/>
    <lineage>
        <taxon>Bacteria</taxon>
        <taxon>Pseudomonadati</taxon>
        <taxon>Pseudomonadota</taxon>
        <taxon>Alphaproteobacteria</taxon>
        <taxon>Rhodobacterales</taxon>
        <taxon>Paracoccaceae</taxon>
        <taxon>Phaeovulum</taxon>
    </lineage>
</organism>
<feature type="domain" description="EamA" evidence="2">
    <location>
        <begin position="148"/>
        <end position="276"/>
    </location>
</feature>
<feature type="transmembrane region" description="Helical" evidence="1">
    <location>
        <begin position="261"/>
        <end position="279"/>
    </location>
</feature>
<evidence type="ECO:0000313" key="3">
    <source>
        <dbReference type="EMBL" id="SIS64068.1"/>
    </source>
</evidence>
<reference evidence="4" key="1">
    <citation type="submission" date="2017-01" db="EMBL/GenBank/DDBJ databases">
        <authorList>
            <person name="Varghese N."/>
            <person name="Submissions S."/>
        </authorList>
    </citation>
    <scope>NUCLEOTIDE SEQUENCE [LARGE SCALE GENOMIC DNA]</scope>
    <source>
        <strain evidence="4">DSM 18714</strain>
    </source>
</reference>
<keyword evidence="1" id="KW-0472">Membrane</keyword>
<protein>
    <submittedName>
        <fullName evidence="3">S-adenosylmethionine uptake transporter</fullName>
    </submittedName>
</protein>
<dbReference type="PANTHER" id="PTHR22911:SF135">
    <property type="entry name" value="BLR4310 PROTEIN"/>
    <property type="match status" value="1"/>
</dbReference>
<keyword evidence="1" id="KW-0812">Transmembrane</keyword>
<evidence type="ECO:0000313" key="4">
    <source>
        <dbReference type="Proteomes" id="UP000186098"/>
    </source>
</evidence>
<feature type="transmembrane region" description="Helical" evidence="1">
    <location>
        <begin position="69"/>
        <end position="89"/>
    </location>
</feature>
<evidence type="ECO:0000259" key="2">
    <source>
        <dbReference type="Pfam" id="PF00892"/>
    </source>
</evidence>
<dbReference type="GO" id="GO:0016020">
    <property type="term" value="C:membrane"/>
    <property type="evidence" value="ECO:0007669"/>
    <property type="project" value="InterPro"/>
</dbReference>
<dbReference type="InterPro" id="IPR037185">
    <property type="entry name" value="EmrE-like"/>
</dbReference>
<evidence type="ECO:0000256" key="1">
    <source>
        <dbReference type="SAM" id="Phobius"/>
    </source>
</evidence>
<dbReference type="PANTHER" id="PTHR22911">
    <property type="entry name" value="ACYL-MALONYL CONDENSING ENZYME-RELATED"/>
    <property type="match status" value="1"/>
</dbReference>
<dbReference type="OrthoDB" id="7818056at2"/>
<keyword evidence="4" id="KW-1185">Reference proteome</keyword>
<dbReference type="RefSeq" id="WP_076363792.1">
    <property type="nucleotide sequence ID" value="NZ_FTOM01000002.1"/>
</dbReference>
<dbReference type="InterPro" id="IPR000620">
    <property type="entry name" value="EamA_dom"/>
</dbReference>
<feature type="domain" description="EamA" evidence="2">
    <location>
        <begin position="7"/>
        <end position="139"/>
    </location>
</feature>
<feature type="transmembrane region" description="Helical" evidence="1">
    <location>
        <begin position="38"/>
        <end position="57"/>
    </location>
</feature>
<feature type="transmembrane region" description="Helical" evidence="1">
    <location>
        <begin position="179"/>
        <end position="199"/>
    </location>
</feature>
<dbReference type="AlphaFoldDB" id="A0A1N7KR38"/>
<feature type="transmembrane region" description="Helical" evidence="1">
    <location>
        <begin position="233"/>
        <end position="255"/>
    </location>
</feature>
<feature type="transmembrane region" description="Helical" evidence="1">
    <location>
        <begin position="95"/>
        <end position="113"/>
    </location>
</feature>
<dbReference type="Proteomes" id="UP000186098">
    <property type="component" value="Unassembled WGS sequence"/>
</dbReference>
<accession>A0A1N7KR38</accession>
<sequence length="314" mass="33095">MTGSNVRGALLALLAMAIYAMHDVAVKALGAGFSAPQIMFFAATFSFPLVMIGMVPMRGEAGLRPVHPGWVAGRAVAVVLNGVLAFYAFAVLPLAQVYAFLFTMPLIITALSVPILGEPVGPRRWIAVLCGLVGVLIVLRPGMGDLTAGHLAALGSALAGAFGMVVVRRIGETERPMALLAIPLLANFLAMGAVLPFVYRPMALPELGLMAVVASFGLAAMWLSILSYRAGEAVIVAPMQYSQMLWAIGFGWFLFHETPDVATLIGAGVIIASGVYIVAREARARASLQPVLNSRLRPETEPRPDLLPPADPPG</sequence>
<dbReference type="Pfam" id="PF00892">
    <property type="entry name" value="EamA"/>
    <property type="match status" value="2"/>
</dbReference>